<dbReference type="Proteomes" id="UP000694559">
    <property type="component" value="Unplaced"/>
</dbReference>
<accession>A0A8C6XMS3</accession>
<dbReference type="Pfam" id="PF02994">
    <property type="entry name" value="Transposase_22"/>
    <property type="match status" value="1"/>
</dbReference>
<keyword evidence="1" id="KW-0175">Coiled coil</keyword>
<feature type="region of interest" description="Disordered" evidence="2">
    <location>
        <begin position="1"/>
        <end position="39"/>
    </location>
</feature>
<evidence type="ECO:0000313" key="5">
    <source>
        <dbReference type="Proteomes" id="UP000694559"/>
    </source>
</evidence>
<evidence type="ECO:0000256" key="1">
    <source>
        <dbReference type="SAM" id="Coils"/>
    </source>
</evidence>
<dbReference type="InterPro" id="IPR043636">
    <property type="entry name" value="L1_RRM_dom"/>
</dbReference>
<dbReference type="AlphaFoldDB" id="A0A8C6XMS3"/>
<evidence type="ECO:0000256" key="2">
    <source>
        <dbReference type="SAM" id="MobiDB-lite"/>
    </source>
</evidence>
<dbReference type="OrthoDB" id="9050469at2759"/>
<dbReference type="Ensembl" id="ENSNNAT00000016647.1">
    <property type="protein sequence ID" value="ENSNNAP00000015872.1"/>
    <property type="gene ID" value="ENSNNAG00000010707.1"/>
</dbReference>
<reference evidence="4" key="1">
    <citation type="submission" date="2025-08" db="UniProtKB">
        <authorList>
            <consortium name="Ensembl"/>
        </authorList>
    </citation>
    <scope>IDENTIFICATION</scope>
</reference>
<feature type="domain" description="L1 transposable element RRM" evidence="3">
    <location>
        <begin position="152"/>
        <end position="224"/>
    </location>
</feature>
<proteinExistence type="predicted"/>
<dbReference type="Gene3D" id="3.30.70.1820">
    <property type="entry name" value="L1 transposable element, RRM domain"/>
    <property type="match status" value="1"/>
</dbReference>
<evidence type="ECO:0000313" key="4">
    <source>
        <dbReference type="Ensembl" id="ENSNNAP00000015872.1"/>
    </source>
</evidence>
<organism evidence="4 5">
    <name type="scientific">Naja naja</name>
    <name type="common">Indian cobra</name>
    <dbReference type="NCBI Taxonomy" id="35670"/>
    <lineage>
        <taxon>Eukaryota</taxon>
        <taxon>Metazoa</taxon>
        <taxon>Chordata</taxon>
        <taxon>Craniata</taxon>
        <taxon>Vertebrata</taxon>
        <taxon>Euteleostomi</taxon>
        <taxon>Lepidosauria</taxon>
        <taxon>Squamata</taxon>
        <taxon>Bifurcata</taxon>
        <taxon>Unidentata</taxon>
        <taxon>Episquamata</taxon>
        <taxon>Toxicofera</taxon>
        <taxon>Serpentes</taxon>
        <taxon>Colubroidea</taxon>
        <taxon>Elapidae</taxon>
        <taxon>Elapinae</taxon>
        <taxon>Naja</taxon>
    </lineage>
</organism>
<protein>
    <recommendedName>
        <fullName evidence="3">L1 transposable element RRM domain-containing protein</fullName>
    </recommendedName>
</protein>
<feature type="compositionally biased region" description="Polar residues" evidence="2">
    <location>
        <begin position="10"/>
        <end position="30"/>
    </location>
</feature>
<evidence type="ECO:0000259" key="3">
    <source>
        <dbReference type="Pfam" id="PF02994"/>
    </source>
</evidence>
<dbReference type="GeneTree" id="ENSGT00960000187359"/>
<dbReference type="OMA" id="QYPTHER"/>
<name>A0A8C6XMS3_NAJNA</name>
<feature type="coiled-coil region" evidence="1">
    <location>
        <begin position="49"/>
        <end position="117"/>
    </location>
</feature>
<reference evidence="4" key="2">
    <citation type="submission" date="2025-09" db="UniProtKB">
        <authorList>
            <consortium name="Ensembl"/>
        </authorList>
    </citation>
    <scope>IDENTIFICATION</scope>
</reference>
<keyword evidence="5" id="KW-1185">Reference proteome</keyword>
<sequence length="343" mass="40777">MSRKVMAPVSQLTTPSSSPSGGQRSIQAMLQQEKEKEKEDTLQKILQGIQNLQVKTDNIEKSIENIHQKIEKTDEKVENIQQKIEKTDEKVENIQQMMTYEERIKKIEEQEEQRDKEIGNINTRLSEVEKDRTESLRGEIDRSEFYLRFQNMDEEKGENLVGKMTEILVEALEITEEKMLNGMDEVFRVYTRYAMRNKLPREVHIRFTKKIIKTQILQMAREKMLKYKDKEIVVLKQVPRRVRETRREYLFLTKELLKRGVNYRWLIPEGLLFTWREQRHRIDTVEKAELFYYKYVRGKEEDTRKKESLIEFQKECIAVIGLDWIGLDLYAGPSLKGLGAAHN</sequence>